<comment type="function">
    <text evidence="10">Probable carboxypeptidase.</text>
</comment>
<keyword evidence="3" id="KW-0964">Secreted</keyword>
<evidence type="ECO:0000256" key="6">
    <source>
        <dbReference type="ARBA" id="ARBA00022729"/>
    </source>
</evidence>
<dbReference type="FunFam" id="3.40.50.1820:FF:000453">
    <property type="entry name" value="Carboxypeptidase"/>
    <property type="match status" value="1"/>
</dbReference>
<evidence type="ECO:0000256" key="2">
    <source>
        <dbReference type="ARBA" id="ARBA00009431"/>
    </source>
</evidence>
<dbReference type="EMBL" id="JAPFFJ010000016">
    <property type="protein sequence ID" value="KAJ6408396.1"/>
    <property type="molecule type" value="Genomic_DNA"/>
</dbReference>
<sequence>MGSQPWMIMVVICATFMQISRSVDSSSVDDKILSLPGQPPVSFQQYSGYVTVDENQDRALFYYFVEAESHPASKPLVLWLNGGPGCSSIGIGALSENGPFRPRGGGILARNDYSWNKEANMLYLESPAGVGFSYSTNQSFYDLVNDTITAQDSFIFLQQWFVKFPEYKDRDFYITGESYAGHYVPQLANLIAQSGLKFNLKGIAVGNALLEFNTDFNSEGDYYWAHGLISDATYELMNSVCNSSQLWRESITGSRFDACVVVNKRLSVEFPKAFDGYNVIGDTCTSSGESQLDVPGYPFRPKFQFSSSTPPVQAALDQTKDSENIDVCVKEKSSQYLNRKDVQEALHAQLVGVTRWTGCSRAFQQVMLFNFLCSVVNYDMLNLEIPTVNIVGSLVSSGIRVLVYSGDQDSVIPFIGSRILVDGLAKELGLNATVPYRPWIEDKQVGGWTQVYGDILTFATIRGAGHLAPLTSPKRSLALFAAFLSGKSLPEALPN</sequence>
<keyword evidence="5 11" id="KW-0645">Protease</keyword>
<reference evidence="12 13" key="1">
    <citation type="journal article" date="2023" name="Int. J. Mol. Sci.">
        <title>De Novo Assembly and Annotation of 11 Diverse Shrub Willow (Salix) Genomes Reveals Novel Gene Organization in Sex-Linked Regions.</title>
        <authorList>
            <person name="Hyden B."/>
            <person name="Feng K."/>
            <person name="Yates T.B."/>
            <person name="Jawdy S."/>
            <person name="Cereghino C."/>
            <person name="Smart L.B."/>
            <person name="Muchero W."/>
        </authorList>
    </citation>
    <scope>NUCLEOTIDE SEQUENCE [LARGE SCALE GENOMIC DNA]</scope>
    <source>
        <tissue evidence="12">Shoot tip</tissue>
    </source>
</reference>
<keyword evidence="13" id="KW-1185">Reference proteome</keyword>
<dbReference type="PROSITE" id="PS00131">
    <property type="entry name" value="CARBOXYPEPT_SER_SER"/>
    <property type="match status" value="1"/>
</dbReference>
<keyword evidence="9" id="KW-0325">Glycoprotein</keyword>
<dbReference type="Gene3D" id="6.10.250.940">
    <property type="match status" value="1"/>
</dbReference>
<dbReference type="GO" id="GO:0005773">
    <property type="term" value="C:vacuole"/>
    <property type="evidence" value="ECO:0007669"/>
    <property type="project" value="TreeGrafter"/>
</dbReference>
<comment type="similarity">
    <text evidence="2 11">Belongs to the peptidase S10 family.</text>
</comment>
<dbReference type="Gene3D" id="3.40.50.1820">
    <property type="entry name" value="alpha/beta hydrolase"/>
    <property type="match status" value="1"/>
</dbReference>
<comment type="subcellular location">
    <subcellularLocation>
        <location evidence="1">Secreted</location>
    </subcellularLocation>
</comment>
<dbReference type="Pfam" id="PF00450">
    <property type="entry name" value="Peptidase_S10"/>
    <property type="match status" value="1"/>
</dbReference>
<dbReference type="GO" id="GO:0005576">
    <property type="term" value="C:extracellular region"/>
    <property type="evidence" value="ECO:0007669"/>
    <property type="project" value="UniProtKB-SubCell"/>
</dbReference>
<evidence type="ECO:0000256" key="10">
    <source>
        <dbReference type="ARBA" id="ARBA00037399"/>
    </source>
</evidence>
<dbReference type="SUPFAM" id="SSF53474">
    <property type="entry name" value="alpha/beta-Hydrolases"/>
    <property type="match status" value="1"/>
</dbReference>
<feature type="signal peptide" evidence="11">
    <location>
        <begin position="1"/>
        <end position="25"/>
    </location>
</feature>
<evidence type="ECO:0000256" key="9">
    <source>
        <dbReference type="ARBA" id="ARBA00023180"/>
    </source>
</evidence>
<gene>
    <name evidence="12" type="ORF">OIU84_011666</name>
</gene>
<dbReference type="InterPro" id="IPR018202">
    <property type="entry name" value="Ser_caboxypep_ser_AS"/>
</dbReference>
<organism evidence="12 13">
    <name type="scientific">Salix udensis</name>
    <dbReference type="NCBI Taxonomy" id="889485"/>
    <lineage>
        <taxon>Eukaryota</taxon>
        <taxon>Viridiplantae</taxon>
        <taxon>Streptophyta</taxon>
        <taxon>Embryophyta</taxon>
        <taxon>Tracheophyta</taxon>
        <taxon>Spermatophyta</taxon>
        <taxon>Magnoliopsida</taxon>
        <taxon>eudicotyledons</taxon>
        <taxon>Gunneridae</taxon>
        <taxon>Pentapetalae</taxon>
        <taxon>rosids</taxon>
        <taxon>fabids</taxon>
        <taxon>Malpighiales</taxon>
        <taxon>Salicaceae</taxon>
        <taxon>Saliceae</taxon>
        <taxon>Salix</taxon>
    </lineage>
</organism>
<comment type="caution">
    <text evidence="12">The sequence shown here is derived from an EMBL/GenBank/DDBJ whole genome shotgun (WGS) entry which is preliminary data.</text>
</comment>
<accession>A0AAD6JNF1</accession>
<keyword evidence="6 11" id="KW-0732">Signal</keyword>
<dbReference type="Proteomes" id="UP001162972">
    <property type="component" value="Chromosome 6"/>
</dbReference>
<dbReference type="PRINTS" id="PR00724">
    <property type="entry name" value="CRBOXYPTASEC"/>
</dbReference>
<evidence type="ECO:0000313" key="13">
    <source>
        <dbReference type="Proteomes" id="UP001162972"/>
    </source>
</evidence>
<keyword evidence="7 11" id="KW-0378">Hydrolase</keyword>
<dbReference type="GO" id="GO:0004185">
    <property type="term" value="F:serine-type carboxypeptidase activity"/>
    <property type="evidence" value="ECO:0007669"/>
    <property type="project" value="UniProtKB-UniRule"/>
</dbReference>
<proteinExistence type="inferred from homology"/>
<evidence type="ECO:0000256" key="11">
    <source>
        <dbReference type="RuleBase" id="RU361156"/>
    </source>
</evidence>
<protein>
    <recommendedName>
        <fullName evidence="11">Carboxypeptidase</fullName>
        <ecNumber evidence="11">3.4.16.-</ecNumber>
    </recommendedName>
</protein>
<evidence type="ECO:0000256" key="3">
    <source>
        <dbReference type="ARBA" id="ARBA00022525"/>
    </source>
</evidence>
<evidence type="ECO:0000256" key="8">
    <source>
        <dbReference type="ARBA" id="ARBA00023157"/>
    </source>
</evidence>
<evidence type="ECO:0000256" key="7">
    <source>
        <dbReference type="ARBA" id="ARBA00022801"/>
    </source>
</evidence>
<dbReference type="InterPro" id="IPR029058">
    <property type="entry name" value="AB_hydrolase_fold"/>
</dbReference>
<evidence type="ECO:0000313" key="12">
    <source>
        <dbReference type="EMBL" id="KAJ6408396.1"/>
    </source>
</evidence>
<evidence type="ECO:0000256" key="5">
    <source>
        <dbReference type="ARBA" id="ARBA00022670"/>
    </source>
</evidence>
<dbReference type="EC" id="3.4.16.-" evidence="11"/>
<keyword evidence="4 11" id="KW-0121">Carboxypeptidase</keyword>
<dbReference type="FunFam" id="3.40.50.11320:FF:000004">
    <property type="entry name" value="Carboxypeptidase"/>
    <property type="match status" value="1"/>
</dbReference>
<dbReference type="InterPro" id="IPR001563">
    <property type="entry name" value="Peptidase_S10"/>
</dbReference>
<evidence type="ECO:0000256" key="1">
    <source>
        <dbReference type="ARBA" id="ARBA00004613"/>
    </source>
</evidence>
<dbReference type="Gene3D" id="3.40.50.11320">
    <property type="match status" value="1"/>
</dbReference>
<dbReference type="AlphaFoldDB" id="A0AAD6JNF1"/>
<feature type="chain" id="PRO_5041771359" description="Carboxypeptidase" evidence="11">
    <location>
        <begin position="26"/>
        <end position="495"/>
    </location>
</feature>
<keyword evidence="8" id="KW-1015">Disulfide bond</keyword>
<dbReference type="PANTHER" id="PTHR11802">
    <property type="entry name" value="SERINE PROTEASE FAMILY S10 SERINE CARBOXYPEPTIDASE"/>
    <property type="match status" value="1"/>
</dbReference>
<evidence type="ECO:0000256" key="4">
    <source>
        <dbReference type="ARBA" id="ARBA00022645"/>
    </source>
</evidence>
<dbReference type="PROSITE" id="PS00560">
    <property type="entry name" value="CARBOXYPEPT_SER_HIS"/>
    <property type="match status" value="1"/>
</dbReference>
<dbReference type="InterPro" id="IPR033124">
    <property type="entry name" value="Ser_caboxypep_his_AS"/>
</dbReference>
<dbReference type="PANTHER" id="PTHR11802:SF421">
    <property type="entry name" value="CARBOXYPEPTIDASE"/>
    <property type="match status" value="1"/>
</dbReference>
<dbReference type="GO" id="GO:0006508">
    <property type="term" value="P:proteolysis"/>
    <property type="evidence" value="ECO:0007669"/>
    <property type="project" value="UniProtKB-KW"/>
</dbReference>
<name>A0AAD6JNF1_9ROSI</name>